<dbReference type="InterPro" id="IPR015422">
    <property type="entry name" value="PyrdxlP-dep_Trfase_small"/>
</dbReference>
<reference evidence="3 5" key="1">
    <citation type="submission" date="2014-08" db="EMBL/GenBank/DDBJ databases">
        <authorList>
            <person name="Bunnell A."/>
            <person name="Chain P.S."/>
            <person name="Chertkov O."/>
            <person name="Currie B.J."/>
            <person name="Daligault H.E."/>
            <person name="Davenport K.W."/>
            <person name="Davis C."/>
            <person name="Gleasner C.D."/>
            <person name="Johnson S.L."/>
            <person name="Kaestli M."/>
            <person name="Koren S."/>
            <person name="Kunde Y.A."/>
            <person name="Mayo M."/>
            <person name="McMurry K.K."/>
            <person name="Price E.P."/>
            <person name="Reitenga K.G."/>
            <person name="Robison R."/>
            <person name="Rosovitz M.J."/>
            <person name="Sarovich D.S."/>
            <person name="Teshima H."/>
        </authorList>
    </citation>
    <scope>NUCLEOTIDE SEQUENCE [LARGE SCALE GENOMIC DNA]</scope>
    <source>
        <strain evidence="3 5">MSHR44</strain>
    </source>
</reference>
<evidence type="ECO:0000313" key="6">
    <source>
        <dbReference type="Proteomes" id="UP000231878"/>
    </source>
</evidence>
<dbReference type="PANTHER" id="PTHR43092">
    <property type="entry name" value="L-CYSTEINE DESULFHYDRASE"/>
    <property type="match status" value="1"/>
</dbReference>
<dbReference type="EMBL" id="PHRB01000014">
    <property type="protein sequence ID" value="PJO65209.1"/>
    <property type="molecule type" value="Genomic_DNA"/>
</dbReference>
<keyword evidence="1" id="KW-0663">Pyridoxal phosphate</keyword>
<dbReference type="Proteomes" id="UP000231878">
    <property type="component" value="Unassembled WGS sequence"/>
</dbReference>
<dbReference type="GO" id="GO:0008483">
    <property type="term" value="F:transaminase activity"/>
    <property type="evidence" value="ECO:0007669"/>
    <property type="project" value="UniProtKB-KW"/>
</dbReference>
<evidence type="ECO:0000313" key="3">
    <source>
        <dbReference type="EMBL" id="KGX10935.1"/>
    </source>
</evidence>
<dbReference type="SUPFAM" id="SSF53383">
    <property type="entry name" value="PLP-dependent transferases"/>
    <property type="match status" value="1"/>
</dbReference>
<sequence>MTAPLKSLFLLDPSVTYLNHGAYGATPRPVFERHVQWQYELEREPVDFLSRRFAERMAQARAILAEYVDTERDNLVYVSNGTTGVNIVARSLPLGPGDELLTTDHEHGGIERLWRFTAQKRGFEIVRHKVSLPVTTHARFVEDFWRDVTPRTRAILISQLTSPTALVFPVAAICARARARGILTIVDGSHVPGQLPLSLREMDPDFYVGILHKWVCAPKGSAFLYARPDVQPLVEPLVVSWGWEPKNPGPSKFVEYHEWQGSRDISAFLSVPSAIAFQREHDWDGVRKRCIALASDAQREVAALTREPLYHPPGAHEWHGQMVCAQLPPQTDDIALLARLRNECGIDVSVDRFGGRPRIRVSIQGYNGPDDVDRLLGSLKQLLRL</sequence>
<keyword evidence="4" id="KW-0032">Aminotransferase</keyword>
<evidence type="ECO:0000256" key="1">
    <source>
        <dbReference type="ARBA" id="ARBA00022898"/>
    </source>
</evidence>
<dbReference type="OrthoDB" id="9764293at2"/>
<dbReference type="GeneID" id="93062976"/>
<name>A0A069B8I2_BURPE</name>
<protein>
    <submittedName>
        <fullName evidence="4">Aminotransferase class V-fold PLP-dependent enzyme</fullName>
    </submittedName>
    <submittedName>
        <fullName evidence="3">Cys/Met metabolism PLP-dependent enzyme family protein</fullName>
    </submittedName>
</protein>
<dbReference type="RefSeq" id="WP_004206548.1">
    <property type="nucleotide sequence ID" value="NZ_AP028072.1"/>
</dbReference>
<dbReference type="OMA" id="TGNCHKW"/>
<feature type="domain" description="Aminotransferase class V" evidence="2">
    <location>
        <begin position="25"/>
        <end position="375"/>
    </location>
</feature>
<evidence type="ECO:0000313" key="4">
    <source>
        <dbReference type="EMBL" id="PJO65209.1"/>
    </source>
</evidence>
<evidence type="ECO:0000313" key="5">
    <source>
        <dbReference type="Proteomes" id="UP000030475"/>
    </source>
</evidence>
<dbReference type="InterPro" id="IPR000192">
    <property type="entry name" value="Aminotrans_V_dom"/>
</dbReference>
<reference evidence="4 6" key="2">
    <citation type="submission" date="2017-11" db="EMBL/GenBank/DDBJ databases">
        <title>Molecular characterization of Burkholderia pseudomallei and closely related isolates from Vietnam.</title>
        <authorList>
            <person name="Ustinov D.V."/>
            <person name="Antonov A.S."/>
            <person name="Avdusheva E.F."/>
            <person name="Shpak I.M."/>
            <person name="Zakharova I.B."/>
            <person name="Thi L.A."/>
            <person name="Teteryatnikova N."/>
            <person name="Lopasteyskaya Y.A."/>
            <person name="Kuzyutina J.A."/>
            <person name="Ngo T.N."/>
            <person name="Victorov D.V."/>
        </authorList>
    </citation>
    <scope>NUCLEOTIDE SEQUENCE [LARGE SCALE GENOMIC DNA]</scope>
    <source>
        <strain evidence="4 6">V1512</strain>
    </source>
</reference>
<dbReference type="Proteomes" id="UP000030475">
    <property type="component" value="Unassembled WGS sequence"/>
</dbReference>
<organism evidence="3 5">
    <name type="scientific">Burkholderia pseudomallei</name>
    <name type="common">Pseudomonas pseudomallei</name>
    <dbReference type="NCBI Taxonomy" id="28450"/>
    <lineage>
        <taxon>Bacteria</taxon>
        <taxon>Pseudomonadati</taxon>
        <taxon>Pseudomonadota</taxon>
        <taxon>Betaproteobacteria</taxon>
        <taxon>Burkholderiales</taxon>
        <taxon>Burkholderiaceae</taxon>
        <taxon>Burkholderia</taxon>
        <taxon>pseudomallei group</taxon>
    </lineage>
</organism>
<dbReference type="Pfam" id="PF00266">
    <property type="entry name" value="Aminotran_5"/>
    <property type="match status" value="1"/>
</dbReference>
<dbReference type="Gene3D" id="3.40.640.10">
    <property type="entry name" value="Type I PLP-dependent aspartate aminotransferase-like (Major domain)"/>
    <property type="match status" value="1"/>
</dbReference>
<proteinExistence type="predicted"/>
<dbReference type="InterPro" id="IPR015424">
    <property type="entry name" value="PyrdxlP-dep_Trfase"/>
</dbReference>
<dbReference type="Gene3D" id="3.90.1150.10">
    <property type="entry name" value="Aspartate Aminotransferase, domain 1"/>
    <property type="match status" value="1"/>
</dbReference>
<gene>
    <name evidence="4" type="ORF">CWD88_15845</name>
    <name evidence="3" type="ORF">Y036_4169</name>
</gene>
<accession>A0A069B8I2</accession>
<evidence type="ECO:0000259" key="2">
    <source>
        <dbReference type="Pfam" id="PF00266"/>
    </source>
</evidence>
<comment type="caution">
    <text evidence="3">The sequence shown here is derived from an EMBL/GenBank/DDBJ whole genome shotgun (WGS) entry which is preliminary data.</text>
</comment>
<dbReference type="InterPro" id="IPR015421">
    <property type="entry name" value="PyrdxlP-dep_Trfase_major"/>
</dbReference>
<dbReference type="PANTHER" id="PTHR43092:SF2">
    <property type="entry name" value="HERCYNYLCYSTEINE SULFOXIDE LYASE"/>
    <property type="match status" value="1"/>
</dbReference>
<dbReference type="SMR" id="A0A069B8I2"/>
<dbReference type="EMBL" id="JQIM01000009">
    <property type="protein sequence ID" value="KGX10935.1"/>
    <property type="molecule type" value="Genomic_DNA"/>
</dbReference>
<dbReference type="AlphaFoldDB" id="A0A069B8I2"/>
<keyword evidence="4" id="KW-0808">Transferase</keyword>